<comment type="caution">
    <text evidence="2">The sequence shown here is derived from an EMBL/GenBank/DDBJ whole genome shotgun (WGS) entry which is preliminary data.</text>
</comment>
<sequence>MGHHGEALPVYNHREALLVQRRLMTFLLVFSVFAVAFVLLIASVQTRQVDCQARAHAAVRVVFAHPAAADGTIAAELVAALRQRGVQAVPTDGPPAPPDGHQLNALDTTAHTLAAAGFRLLRTITGAEVLWQLRNIDSALCGSQRTISMEALPNVDYERVSYHVKAVMANGARTFLYEASVITKDKERITTFPQLQSLFPGFNVLVAPPRMLETKPIHYFTNFSADLYYDSIPMDVELRVEEWKQPNGKTMYWRIVISSSNILAERNLKEVYSILFGTVQEKGFMCSKEECGDSYDNVFLQ</sequence>
<proteinExistence type="predicted"/>
<gene>
    <name evidence="2" type="ORF">TM35_000016750</name>
</gene>
<dbReference type="InterPro" id="IPR036928">
    <property type="entry name" value="AS_sf"/>
</dbReference>
<dbReference type="OrthoDB" id="270593at2759"/>
<keyword evidence="1" id="KW-1133">Transmembrane helix</keyword>
<keyword evidence="1" id="KW-0472">Membrane</keyword>
<accession>A0A1X0PA82</accession>
<evidence type="ECO:0000256" key="1">
    <source>
        <dbReference type="SAM" id="Phobius"/>
    </source>
</evidence>
<feature type="transmembrane region" description="Helical" evidence="1">
    <location>
        <begin position="23"/>
        <end position="44"/>
    </location>
</feature>
<dbReference type="VEuPathDB" id="TriTrypDB:TM35_000016750"/>
<protein>
    <submittedName>
        <fullName evidence="2">Uncharacterized protein</fullName>
    </submittedName>
</protein>
<dbReference type="SUPFAM" id="SSF75304">
    <property type="entry name" value="Amidase signature (AS) enzymes"/>
    <property type="match status" value="1"/>
</dbReference>
<name>A0A1X0PA82_9TRYP</name>
<evidence type="ECO:0000313" key="3">
    <source>
        <dbReference type="Proteomes" id="UP000192257"/>
    </source>
</evidence>
<dbReference type="Proteomes" id="UP000192257">
    <property type="component" value="Unassembled WGS sequence"/>
</dbReference>
<keyword evidence="3" id="KW-1185">Reference proteome</keyword>
<keyword evidence="1" id="KW-0812">Transmembrane</keyword>
<organism evidence="2 3">
    <name type="scientific">Trypanosoma theileri</name>
    <dbReference type="NCBI Taxonomy" id="67003"/>
    <lineage>
        <taxon>Eukaryota</taxon>
        <taxon>Discoba</taxon>
        <taxon>Euglenozoa</taxon>
        <taxon>Kinetoplastea</taxon>
        <taxon>Metakinetoplastina</taxon>
        <taxon>Trypanosomatida</taxon>
        <taxon>Trypanosomatidae</taxon>
        <taxon>Trypanosoma</taxon>
    </lineage>
</organism>
<reference evidence="2 3" key="1">
    <citation type="submission" date="2017-03" db="EMBL/GenBank/DDBJ databases">
        <title>An alternative strategy for trypanosome survival in the mammalian bloodstream revealed through genome and transcriptome analysis of the ubiquitous bovine parasite Trypanosoma (Megatrypanum) theileri.</title>
        <authorList>
            <person name="Kelly S."/>
            <person name="Ivens A."/>
            <person name="Mott A."/>
            <person name="O'Neill E."/>
            <person name="Emms D."/>
            <person name="Macleod O."/>
            <person name="Voorheis P."/>
            <person name="Matthews J."/>
            <person name="Matthews K."/>
            <person name="Carrington M."/>
        </authorList>
    </citation>
    <scope>NUCLEOTIDE SEQUENCE [LARGE SCALE GENOMIC DNA]</scope>
    <source>
        <strain evidence="2">Edinburgh</strain>
    </source>
</reference>
<dbReference type="RefSeq" id="XP_028887864.1">
    <property type="nucleotide sequence ID" value="XM_029021356.1"/>
</dbReference>
<dbReference type="EMBL" id="NBCO01000001">
    <property type="protein sequence ID" value="ORC93798.1"/>
    <property type="molecule type" value="Genomic_DNA"/>
</dbReference>
<dbReference type="GeneID" id="39981136"/>
<evidence type="ECO:0000313" key="2">
    <source>
        <dbReference type="EMBL" id="ORC93798.1"/>
    </source>
</evidence>
<dbReference type="AlphaFoldDB" id="A0A1X0PA82"/>